<sequence length="50" mass="5675">MGVSHISDVESIILYLYFQIIIIIKNVCERFPSSTVVQKSMCLSGKNKIK</sequence>
<dbReference type="EMBL" id="GBXM01026066">
    <property type="protein sequence ID" value="JAH82511.1"/>
    <property type="molecule type" value="Transcribed_RNA"/>
</dbReference>
<accession>A0A0E9VWS0</accession>
<proteinExistence type="predicted"/>
<dbReference type="AlphaFoldDB" id="A0A0E9VWS0"/>
<evidence type="ECO:0000313" key="1">
    <source>
        <dbReference type="EMBL" id="JAH82511.1"/>
    </source>
</evidence>
<name>A0A0E9VWS0_ANGAN</name>
<reference evidence="1" key="2">
    <citation type="journal article" date="2015" name="Fish Shellfish Immunol.">
        <title>Early steps in the European eel (Anguilla anguilla)-Vibrio vulnificus interaction in the gills: Role of the RtxA13 toxin.</title>
        <authorList>
            <person name="Callol A."/>
            <person name="Pajuelo D."/>
            <person name="Ebbesson L."/>
            <person name="Teles M."/>
            <person name="MacKenzie S."/>
            <person name="Amaro C."/>
        </authorList>
    </citation>
    <scope>NUCLEOTIDE SEQUENCE</scope>
</reference>
<protein>
    <submittedName>
        <fullName evidence="1">Uncharacterized protein</fullName>
    </submittedName>
</protein>
<reference evidence="1" key="1">
    <citation type="submission" date="2014-11" db="EMBL/GenBank/DDBJ databases">
        <authorList>
            <person name="Amaro Gonzalez C."/>
        </authorList>
    </citation>
    <scope>NUCLEOTIDE SEQUENCE</scope>
</reference>
<organism evidence="1">
    <name type="scientific">Anguilla anguilla</name>
    <name type="common">European freshwater eel</name>
    <name type="synonym">Muraena anguilla</name>
    <dbReference type="NCBI Taxonomy" id="7936"/>
    <lineage>
        <taxon>Eukaryota</taxon>
        <taxon>Metazoa</taxon>
        <taxon>Chordata</taxon>
        <taxon>Craniata</taxon>
        <taxon>Vertebrata</taxon>
        <taxon>Euteleostomi</taxon>
        <taxon>Actinopterygii</taxon>
        <taxon>Neopterygii</taxon>
        <taxon>Teleostei</taxon>
        <taxon>Anguilliformes</taxon>
        <taxon>Anguillidae</taxon>
        <taxon>Anguilla</taxon>
    </lineage>
</organism>